<keyword evidence="1" id="KW-0175">Coiled coil</keyword>
<feature type="non-terminal residue" evidence="2">
    <location>
        <position position="1"/>
    </location>
</feature>
<proteinExistence type="predicted"/>
<protein>
    <submittedName>
        <fullName evidence="2">122_t:CDS:1</fullName>
    </submittedName>
</protein>
<dbReference type="OrthoDB" id="10505679at2759"/>
<accession>A0A9N9DZI5</accession>
<gene>
    <name evidence="2" type="ORF">POCULU_LOCUS10330</name>
</gene>
<evidence type="ECO:0000256" key="1">
    <source>
        <dbReference type="SAM" id="Coils"/>
    </source>
</evidence>
<dbReference type="AlphaFoldDB" id="A0A9N9DZI5"/>
<keyword evidence="3" id="KW-1185">Reference proteome</keyword>
<reference evidence="2" key="1">
    <citation type="submission" date="2021-06" db="EMBL/GenBank/DDBJ databases">
        <authorList>
            <person name="Kallberg Y."/>
            <person name="Tangrot J."/>
            <person name="Rosling A."/>
        </authorList>
    </citation>
    <scope>NUCLEOTIDE SEQUENCE</scope>
    <source>
        <strain evidence="2">IA702</strain>
    </source>
</reference>
<evidence type="ECO:0000313" key="3">
    <source>
        <dbReference type="Proteomes" id="UP000789572"/>
    </source>
</evidence>
<dbReference type="EMBL" id="CAJVPJ010005093">
    <property type="protein sequence ID" value="CAG8658493.1"/>
    <property type="molecule type" value="Genomic_DNA"/>
</dbReference>
<name>A0A9N9DZI5_9GLOM</name>
<organism evidence="2 3">
    <name type="scientific">Paraglomus occultum</name>
    <dbReference type="NCBI Taxonomy" id="144539"/>
    <lineage>
        <taxon>Eukaryota</taxon>
        <taxon>Fungi</taxon>
        <taxon>Fungi incertae sedis</taxon>
        <taxon>Mucoromycota</taxon>
        <taxon>Glomeromycotina</taxon>
        <taxon>Glomeromycetes</taxon>
        <taxon>Paraglomerales</taxon>
        <taxon>Paraglomeraceae</taxon>
        <taxon>Paraglomus</taxon>
    </lineage>
</organism>
<comment type="caution">
    <text evidence="2">The sequence shown here is derived from an EMBL/GenBank/DDBJ whole genome shotgun (WGS) entry which is preliminary data.</text>
</comment>
<sequence>FALEETGKNRGCLSQIVLLNDFPKLKEKLDSIINARKELERLENLKPKFNNTNYQDFEEENEHFKNL</sequence>
<feature type="coiled-coil region" evidence="1">
    <location>
        <begin position="22"/>
        <end position="52"/>
    </location>
</feature>
<dbReference type="Proteomes" id="UP000789572">
    <property type="component" value="Unassembled WGS sequence"/>
</dbReference>
<evidence type="ECO:0000313" key="2">
    <source>
        <dbReference type="EMBL" id="CAG8658493.1"/>
    </source>
</evidence>